<feature type="transmembrane region" description="Helical" evidence="1">
    <location>
        <begin position="215"/>
        <end position="235"/>
    </location>
</feature>
<proteinExistence type="predicted"/>
<reference evidence="2 3" key="1">
    <citation type="journal article" date="2016" name="Nat. Commun.">
        <title>Thousands of microbial genomes shed light on interconnected biogeochemical processes in an aquifer system.</title>
        <authorList>
            <person name="Anantharaman K."/>
            <person name="Brown C.T."/>
            <person name="Hug L.A."/>
            <person name="Sharon I."/>
            <person name="Castelle C.J."/>
            <person name="Probst A.J."/>
            <person name="Thomas B.C."/>
            <person name="Singh A."/>
            <person name="Wilkins M.J."/>
            <person name="Karaoz U."/>
            <person name="Brodie E.L."/>
            <person name="Williams K.H."/>
            <person name="Hubbard S.S."/>
            <person name="Banfield J.F."/>
        </authorList>
    </citation>
    <scope>NUCLEOTIDE SEQUENCE [LARGE SCALE GENOMIC DNA]</scope>
</reference>
<feature type="transmembrane region" description="Helical" evidence="1">
    <location>
        <begin position="389"/>
        <end position="411"/>
    </location>
</feature>
<evidence type="ECO:0008006" key="4">
    <source>
        <dbReference type="Google" id="ProtNLM"/>
    </source>
</evidence>
<evidence type="ECO:0000313" key="2">
    <source>
        <dbReference type="EMBL" id="OGF61758.1"/>
    </source>
</evidence>
<name>A0A1F5VET1_9BACT</name>
<evidence type="ECO:0000256" key="1">
    <source>
        <dbReference type="SAM" id="Phobius"/>
    </source>
</evidence>
<feature type="transmembrane region" description="Helical" evidence="1">
    <location>
        <begin position="189"/>
        <end position="208"/>
    </location>
</feature>
<dbReference type="STRING" id="1817863.A2Y62_09225"/>
<dbReference type="Proteomes" id="UP000178943">
    <property type="component" value="Unassembled WGS sequence"/>
</dbReference>
<dbReference type="EMBL" id="MFGW01000188">
    <property type="protein sequence ID" value="OGF61758.1"/>
    <property type="molecule type" value="Genomic_DNA"/>
</dbReference>
<dbReference type="AlphaFoldDB" id="A0A1F5VET1"/>
<sequence length="734" mass="84638">MKGTWKYFLFYLLLIIVFFIDALAGGKLIAIGDGISQNYPLHKYYASYIRQFIFPLWLPHEFLGMPFLGLMHTGLLYPINLISHFLLPDALAYNFSLLFHYLIAAFFTFLYARTIGCREIPSFIAGIVFCFSGFMIAHHGHHQMQNAAALFPLILYLYEKARTSLHYKFSLLAGITIACQILAGHMQISVYTLFILAVYTIFHLFFTMKETRLRFLILASIPVLIGLILSIPQLLSSLQLSRLSWREHIDYAFFTGLSLEPYQLIRLVFPFILGGGAGIPIWGPWQFSETMCYIGLLPLAIAFLVALSQWKTNYHVKFWSTISLLSIFFMLGQFTPLYKIMFYLPGYNRFRVPARNILFLHFAIAILCAIGLSIILSNNEKAKQFLKRLFLLLGGLFILCLFFIAGFQVILTKLPAYVQQINPGSPLRAAVFLPFLLIASGTALIYYAYKKNNPASHILIILFIIADLFLFGMLLQARKEWMPYSRLDSICESPVYKYFSNKFDARVAFIDTSSNLNQIQCGIDSFSGYDPNILKKYMVMMNIKYNNGFIFDWPALIQNNMLLSLCNVKYLVKAEQPASVSHNETETYPLNTEPYEKIAQFGIVNIYFNNKYLPRIFSVNTLRPARDIYEIRNAFYEQTIDPSKEAYVFQKDYEQLKNFRLVKGKAIIRTYQPEFIDIEVSAEGTAFFILSDIYYPGWQAYLDGKQTIIYETNGLLRGFLIPPGKHTLYLRYRD</sequence>
<evidence type="ECO:0000313" key="3">
    <source>
        <dbReference type="Proteomes" id="UP000178943"/>
    </source>
</evidence>
<feature type="transmembrane region" description="Helical" evidence="1">
    <location>
        <begin position="6"/>
        <end position="31"/>
    </location>
</feature>
<feature type="transmembrane region" description="Helical" evidence="1">
    <location>
        <begin position="322"/>
        <end position="344"/>
    </location>
</feature>
<feature type="transmembrane region" description="Helical" evidence="1">
    <location>
        <begin position="119"/>
        <end position="137"/>
    </location>
</feature>
<feature type="transmembrane region" description="Helical" evidence="1">
    <location>
        <begin position="91"/>
        <end position="112"/>
    </location>
</feature>
<dbReference type="InterPro" id="IPR018580">
    <property type="entry name" value="Uncharacterised_YfhO"/>
</dbReference>
<gene>
    <name evidence="2" type="ORF">A2Y62_09225</name>
</gene>
<protein>
    <recommendedName>
        <fullName evidence="4">YfhO family protein</fullName>
    </recommendedName>
</protein>
<comment type="caution">
    <text evidence="2">The sequence shown here is derived from an EMBL/GenBank/DDBJ whole genome shotgun (WGS) entry which is preliminary data.</text>
</comment>
<organism evidence="2 3">
    <name type="scientific">Candidatus Fischerbacteria bacterium RBG_13_37_8</name>
    <dbReference type="NCBI Taxonomy" id="1817863"/>
    <lineage>
        <taxon>Bacteria</taxon>
        <taxon>Candidatus Fischeribacteriota</taxon>
    </lineage>
</organism>
<dbReference type="PANTHER" id="PTHR38454:SF1">
    <property type="entry name" value="INTEGRAL MEMBRANE PROTEIN"/>
    <property type="match status" value="1"/>
</dbReference>
<feature type="transmembrane region" description="Helical" evidence="1">
    <location>
        <begin position="290"/>
        <end position="310"/>
    </location>
</feature>
<keyword evidence="1" id="KW-0812">Transmembrane</keyword>
<feature type="transmembrane region" description="Helical" evidence="1">
    <location>
        <begin position="52"/>
        <end position="71"/>
    </location>
</feature>
<feature type="transmembrane region" description="Helical" evidence="1">
    <location>
        <begin position="356"/>
        <end position="377"/>
    </location>
</feature>
<dbReference type="PANTHER" id="PTHR38454">
    <property type="entry name" value="INTEGRAL MEMBRANE PROTEIN-RELATED"/>
    <property type="match status" value="1"/>
</dbReference>
<keyword evidence="1" id="KW-1133">Transmembrane helix</keyword>
<feature type="transmembrane region" description="Helical" evidence="1">
    <location>
        <begin position="455"/>
        <end position="475"/>
    </location>
</feature>
<keyword evidence="1" id="KW-0472">Membrane</keyword>
<feature type="transmembrane region" description="Helical" evidence="1">
    <location>
        <begin position="431"/>
        <end position="449"/>
    </location>
</feature>
<accession>A0A1F5VET1</accession>